<comment type="caution">
    <text evidence="1">The sequence shown here is derived from an EMBL/GenBank/DDBJ whole genome shotgun (WGS) entry which is preliminary data.</text>
</comment>
<dbReference type="EMBL" id="SDEE01000438">
    <property type="protein sequence ID" value="RXW16429.1"/>
    <property type="molecule type" value="Genomic_DNA"/>
</dbReference>
<proteinExistence type="predicted"/>
<gene>
    <name evidence="1" type="ORF">EST38_g9420</name>
</gene>
<accession>A0A4Q2DAS5</accession>
<evidence type="ECO:0000313" key="1">
    <source>
        <dbReference type="EMBL" id="RXW16429.1"/>
    </source>
</evidence>
<organism evidence="1 2">
    <name type="scientific">Candolleomyces aberdarensis</name>
    <dbReference type="NCBI Taxonomy" id="2316362"/>
    <lineage>
        <taxon>Eukaryota</taxon>
        <taxon>Fungi</taxon>
        <taxon>Dikarya</taxon>
        <taxon>Basidiomycota</taxon>
        <taxon>Agaricomycotina</taxon>
        <taxon>Agaricomycetes</taxon>
        <taxon>Agaricomycetidae</taxon>
        <taxon>Agaricales</taxon>
        <taxon>Agaricineae</taxon>
        <taxon>Psathyrellaceae</taxon>
        <taxon>Candolleomyces</taxon>
    </lineage>
</organism>
<keyword evidence="2" id="KW-1185">Reference proteome</keyword>
<sequence length="328" mass="37077">MGLDHDSSNLRPTSRIQWNQLTHLYLGKQVSYAKALMVLKTATALEQGCFDLENSRLLEYMPTNTTLLRESDGFLPNLKDLTFLRNSPFGNPFSDYGQFSWPSLIALRLCIRDRLSWNSSTPLLFGSLTNLHLRTSNVTEFGTGVAPILNACPLLASLTLDLKLEEYRPFFEFLTLDPARPHLVHLASLKIFWEEGLGDSDAAFHAPVYEMLASRTDICAKSEEGSDSEHSSPATAVVPDNFSLKTFTLYLGGQPAADEVAKIGRNFAGLERFMEISVFGRKRWKPMKIWEEIPLDHWDDGVGPMLDSEDGLILESEDDFWYDYESDY</sequence>
<name>A0A4Q2DAS5_9AGAR</name>
<dbReference type="Proteomes" id="UP000290288">
    <property type="component" value="Unassembled WGS sequence"/>
</dbReference>
<evidence type="ECO:0008006" key="3">
    <source>
        <dbReference type="Google" id="ProtNLM"/>
    </source>
</evidence>
<reference evidence="1 2" key="1">
    <citation type="submission" date="2019-01" db="EMBL/GenBank/DDBJ databases">
        <title>Draft genome sequence of Psathyrella aberdarensis IHI B618.</title>
        <authorList>
            <person name="Buettner E."/>
            <person name="Kellner H."/>
        </authorList>
    </citation>
    <scope>NUCLEOTIDE SEQUENCE [LARGE SCALE GENOMIC DNA]</scope>
    <source>
        <strain evidence="1 2">IHI B618</strain>
    </source>
</reference>
<dbReference type="OrthoDB" id="3038759at2759"/>
<evidence type="ECO:0000313" key="2">
    <source>
        <dbReference type="Proteomes" id="UP000290288"/>
    </source>
</evidence>
<dbReference type="AlphaFoldDB" id="A0A4Q2DAS5"/>
<protein>
    <recommendedName>
        <fullName evidence="3">F-box protein</fullName>
    </recommendedName>
</protein>